<feature type="transmembrane region" description="Helical" evidence="6">
    <location>
        <begin position="173"/>
        <end position="192"/>
    </location>
</feature>
<dbReference type="PANTHER" id="PTHR34820">
    <property type="entry name" value="INNER MEMBRANE PROTEIN YEBZ"/>
    <property type="match status" value="1"/>
</dbReference>
<dbReference type="InterPro" id="IPR014755">
    <property type="entry name" value="Cu-Rt/internalin_Ig-like"/>
</dbReference>
<dbReference type="Proteomes" id="UP000293846">
    <property type="component" value="Unassembled WGS sequence"/>
</dbReference>
<reference evidence="8 9" key="1">
    <citation type="submission" date="2019-03" db="EMBL/GenBank/DDBJ databases">
        <authorList>
            <person name="Jensen L."/>
            <person name="Storgaard J."/>
            <person name="Sulaj E."/>
            <person name="Schramm A."/>
            <person name="Marshall I.P.G."/>
        </authorList>
    </citation>
    <scope>NUCLEOTIDE SEQUENCE [LARGE SCALE GENOMIC DNA]</scope>
    <source>
        <strain evidence="8 9">2017H2G3</strain>
    </source>
</reference>
<feature type="domain" description="CopC" evidence="7">
    <location>
        <begin position="36"/>
        <end position="128"/>
    </location>
</feature>
<gene>
    <name evidence="8" type="ORF">E0Y62_13820</name>
</gene>
<comment type="subcellular location">
    <subcellularLocation>
        <location evidence="1">Cell envelope</location>
    </subcellularLocation>
</comment>
<proteinExistence type="predicted"/>
<dbReference type="OrthoDB" id="2353937at2"/>
<keyword evidence="6" id="KW-0472">Membrane</keyword>
<dbReference type="Pfam" id="PF04234">
    <property type="entry name" value="CopC"/>
    <property type="match status" value="1"/>
</dbReference>
<evidence type="ECO:0000259" key="7">
    <source>
        <dbReference type="Pfam" id="PF04234"/>
    </source>
</evidence>
<dbReference type="STRING" id="1742358.GCA_001439605_05128"/>
<dbReference type="AlphaFoldDB" id="A0A4R1B0I4"/>
<name>A0A4R1B0I4_9BACI</name>
<dbReference type="InterPro" id="IPR007348">
    <property type="entry name" value="CopC_dom"/>
</dbReference>
<evidence type="ECO:0000256" key="6">
    <source>
        <dbReference type="SAM" id="Phobius"/>
    </source>
</evidence>
<dbReference type="GO" id="GO:0006825">
    <property type="term" value="P:copper ion transport"/>
    <property type="evidence" value="ECO:0007669"/>
    <property type="project" value="InterPro"/>
</dbReference>
<dbReference type="Gene3D" id="2.60.40.1220">
    <property type="match status" value="1"/>
</dbReference>
<evidence type="ECO:0000256" key="3">
    <source>
        <dbReference type="ARBA" id="ARBA00022729"/>
    </source>
</evidence>
<keyword evidence="9" id="KW-1185">Reference proteome</keyword>
<evidence type="ECO:0000313" key="9">
    <source>
        <dbReference type="Proteomes" id="UP000293846"/>
    </source>
</evidence>
<keyword evidence="2" id="KW-0479">Metal-binding</keyword>
<feature type="region of interest" description="Disordered" evidence="5">
    <location>
        <begin position="133"/>
        <end position="167"/>
    </location>
</feature>
<dbReference type="InterPro" id="IPR032694">
    <property type="entry name" value="CopC/D"/>
</dbReference>
<evidence type="ECO:0000256" key="4">
    <source>
        <dbReference type="ARBA" id="ARBA00023008"/>
    </source>
</evidence>
<keyword evidence="6" id="KW-1133">Transmembrane helix</keyword>
<protein>
    <submittedName>
        <fullName evidence="8">Copper resistance protein</fullName>
    </submittedName>
</protein>
<evidence type="ECO:0000256" key="1">
    <source>
        <dbReference type="ARBA" id="ARBA00004196"/>
    </source>
</evidence>
<organism evidence="8 9">
    <name type="scientific">Cytobacillus praedii</name>
    <dbReference type="NCBI Taxonomy" id="1742358"/>
    <lineage>
        <taxon>Bacteria</taxon>
        <taxon>Bacillati</taxon>
        <taxon>Bacillota</taxon>
        <taxon>Bacilli</taxon>
        <taxon>Bacillales</taxon>
        <taxon>Bacillaceae</taxon>
        <taxon>Cytobacillus</taxon>
    </lineage>
</organism>
<keyword evidence="4" id="KW-0186">Copper</keyword>
<dbReference type="GO" id="GO:0042597">
    <property type="term" value="C:periplasmic space"/>
    <property type="evidence" value="ECO:0007669"/>
    <property type="project" value="InterPro"/>
</dbReference>
<dbReference type="GO" id="GO:0005886">
    <property type="term" value="C:plasma membrane"/>
    <property type="evidence" value="ECO:0007669"/>
    <property type="project" value="TreeGrafter"/>
</dbReference>
<evidence type="ECO:0000313" key="8">
    <source>
        <dbReference type="EMBL" id="TCJ03497.1"/>
    </source>
</evidence>
<dbReference type="GO" id="GO:0030313">
    <property type="term" value="C:cell envelope"/>
    <property type="evidence" value="ECO:0007669"/>
    <property type="project" value="UniProtKB-SubCell"/>
</dbReference>
<comment type="caution">
    <text evidence="8">The sequence shown here is derived from an EMBL/GenBank/DDBJ whole genome shotgun (WGS) entry which is preliminary data.</text>
</comment>
<evidence type="ECO:0000256" key="5">
    <source>
        <dbReference type="SAM" id="MobiDB-lite"/>
    </source>
</evidence>
<dbReference type="EMBL" id="SJTH01000016">
    <property type="protein sequence ID" value="TCJ03497.1"/>
    <property type="molecule type" value="Genomic_DNA"/>
</dbReference>
<keyword evidence="3" id="KW-0732">Signal</keyword>
<dbReference type="GO" id="GO:0046688">
    <property type="term" value="P:response to copper ion"/>
    <property type="evidence" value="ECO:0007669"/>
    <property type="project" value="InterPro"/>
</dbReference>
<keyword evidence="6" id="KW-0812">Transmembrane</keyword>
<dbReference type="GO" id="GO:0005507">
    <property type="term" value="F:copper ion binding"/>
    <property type="evidence" value="ECO:0007669"/>
    <property type="project" value="InterPro"/>
</dbReference>
<dbReference type="InterPro" id="IPR014756">
    <property type="entry name" value="Ig_E-set"/>
</dbReference>
<dbReference type="PANTHER" id="PTHR34820:SF4">
    <property type="entry name" value="INNER MEMBRANE PROTEIN YEBZ"/>
    <property type="match status" value="1"/>
</dbReference>
<dbReference type="SUPFAM" id="SSF81296">
    <property type="entry name" value="E set domains"/>
    <property type="match status" value="1"/>
</dbReference>
<accession>A0A4R1B0I4</accession>
<sequence length="197" mass="21182">MNIVEILGGITMKRIFIAIVAVLAAMTISTTSAFAHSHLGGSNPADGDVVSEPLNEIVLEFDGQIEQGSFIDVKTAKGKEIKLEDIIIGEGTLTGTVAEPLPNDEYQVNWSIISADGHPLEGEFSFTVNVPVSETVEEEPEKPSETTKPAEQPTEDKEQPAAAKDVAKESSSMTVILIVLLVIIVVAGFYFLTKRKK</sequence>
<evidence type="ECO:0000256" key="2">
    <source>
        <dbReference type="ARBA" id="ARBA00022723"/>
    </source>
</evidence>